<dbReference type="KEGG" id="mtun:MTUNDRAET4_0738"/>
<accession>A0A4V6YUH2</accession>
<dbReference type="Proteomes" id="UP000294360">
    <property type="component" value="Chromosome"/>
</dbReference>
<proteinExistence type="predicted"/>
<organism evidence="2 3">
    <name type="scientific">Methylocella tundrae</name>
    <dbReference type="NCBI Taxonomy" id="227605"/>
    <lineage>
        <taxon>Bacteria</taxon>
        <taxon>Pseudomonadati</taxon>
        <taxon>Pseudomonadota</taxon>
        <taxon>Alphaproteobacteria</taxon>
        <taxon>Hyphomicrobiales</taxon>
        <taxon>Beijerinckiaceae</taxon>
        <taxon>Methylocella</taxon>
    </lineage>
</organism>
<dbReference type="PANTHER" id="PTHR23131">
    <property type="entry name" value="ENDORIBONUCLEASE LACTB2"/>
    <property type="match status" value="1"/>
</dbReference>
<name>A0A4V6YUH2_METTU</name>
<dbReference type="Pfam" id="PF17778">
    <property type="entry name" value="WHD_BLACT"/>
    <property type="match status" value="1"/>
</dbReference>
<evidence type="ECO:0000313" key="2">
    <source>
        <dbReference type="EMBL" id="VFU07631.1"/>
    </source>
</evidence>
<dbReference type="AlphaFoldDB" id="A0A4V6YUH2"/>
<dbReference type="PANTHER" id="PTHR23131:SF0">
    <property type="entry name" value="ENDORIBONUCLEASE LACTB2"/>
    <property type="match status" value="1"/>
</dbReference>
<protein>
    <submittedName>
        <fullName evidence="2">Glyoxylase, beta-lactamase superfamily II</fullName>
    </submittedName>
</protein>
<gene>
    <name evidence="2" type="ORF">MTUNDRAET4_0738</name>
</gene>
<dbReference type="SMART" id="SM00849">
    <property type="entry name" value="Lactamase_B"/>
    <property type="match status" value="1"/>
</dbReference>
<dbReference type="Gene3D" id="3.60.15.10">
    <property type="entry name" value="Ribonuclease Z/Hydroxyacylglutathione hydrolase-like"/>
    <property type="match status" value="1"/>
</dbReference>
<dbReference type="Pfam" id="PF00753">
    <property type="entry name" value="Lactamase_B"/>
    <property type="match status" value="1"/>
</dbReference>
<evidence type="ECO:0000313" key="3">
    <source>
        <dbReference type="Proteomes" id="UP000294360"/>
    </source>
</evidence>
<dbReference type="EMBL" id="LR536450">
    <property type="protein sequence ID" value="VFU07631.1"/>
    <property type="molecule type" value="Genomic_DNA"/>
</dbReference>
<dbReference type="SUPFAM" id="SSF56281">
    <property type="entry name" value="Metallo-hydrolase/oxidoreductase"/>
    <property type="match status" value="1"/>
</dbReference>
<dbReference type="Gene3D" id="1.10.10.10">
    <property type="entry name" value="Winged helix-like DNA-binding domain superfamily/Winged helix DNA-binding domain"/>
    <property type="match status" value="1"/>
</dbReference>
<dbReference type="InterPro" id="IPR036388">
    <property type="entry name" value="WH-like_DNA-bd_sf"/>
</dbReference>
<dbReference type="CDD" id="cd16278">
    <property type="entry name" value="metallo-hydrolase-like_MBL-fold"/>
    <property type="match status" value="1"/>
</dbReference>
<feature type="domain" description="Metallo-beta-lactamase" evidence="1">
    <location>
        <begin position="67"/>
        <end position="247"/>
    </location>
</feature>
<reference evidence="2 3" key="1">
    <citation type="submission" date="2019-03" db="EMBL/GenBank/DDBJ databases">
        <authorList>
            <person name="Kox A.R. M."/>
        </authorList>
    </citation>
    <scope>NUCLEOTIDE SEQUENCE [LARGE SCALE GENOMIC DNA]</scope>
    <source>
        <strain evidence="2">MTUNDRAET4 annotated genome</strain>
    </source>
</reference>
<evidence type="ECO:0000259" key="1">
    <source>
        <dbReference type="SMART" id="SM00849"/>
    </source>
</evidence>
<dbReference type="InterPro" id="IPR050662">
    <property type="entry name" value="Sec-metab_biosynth-thioest"/>
</dbReference>
<dbReference type="InterPro" id="IPR001279">
    <property type="entry name" value="Metallo-B-lactamas"/>
</dbReference>
<dbReference type="InterPro" id="IPR041516">
    <property type="entry name" value="LACTB2_WH"/>
</dbReference>
<dbReference type="InterPro" id="IPR036866">
    <property type="entry name" value="RibonucZ/Hydroxyglut_hydro"/>
</dbReference>
<sequence>MTENAAAAPLTRYDLSMSETLIDTAAEAAAEEISFNRSFEGPPGALVRLSPLVRRMVAGNPGPMTFTGTCTYVVGSGEVAIIDPGPDSPWHTSALIGALARETVVAILVTHTHKDHSPGARALQQATGASIIGCAPFAPAKQAAGDEPGKIIRLDGAHDPGHTPEKIMREGEAFETSDFSLVCVETPGHTMNHLAFCLPQEQALFSGDHVMAWSTSVITPPDGSIRDYMASLEKLRLRDDRIYWPGHGGPVTEPQRFVRALAQHRRQRERAILARLGNGDETIEAIVSRVYEGLAPALRAAAGLSVLAHLEDLVARGLVTADGPATLATHFHPA</sequence>